<organism evidence="2">
    <name type="scientific">Glycine max</name>
    <name type="common">Soybean</name>
    <name type="synonym">Glycine hispida</name>
    <dbReference type="NCBI Taxonomy" id="3847"/>
    <lineage>
        <taxon>Eukaryota</taxon>
        <taxon>Viridiplantae</taxon>
        <taxon>Streptophyta</taxon>
        <taxon>Embryophyta</taxon>
        <taxon>Tracheophyta</taxon>
        <taxon>Spermatophyta</taxon>
        <taxon>Magnoliopsida</taxon>
        <taxon>eudicotyledons</taxon>
        <taxon>Gunneridae</taxon>
        <taxon>Pentapetalae</taxon>
        <taxon>rosids</taxon>
        <taxon>fabids</taxon>
        <taxon>Fabales</taxon>
        <taxon>Fabaceae</taxon>
        <taxon>Papilionoideae</taxon>
        <taxon>50 kb inversion clade</taxon>
        <taxon>NPAAA clade</taxon>
        <taxon>indigoferoid/millettioid clade</taxon>
        <taxon>Phaseoleae</taxon>
        <taxon>Glycine</taxon>
        <taxon>Glycine subgen. Soja</taxon>
    </lineage>
</organism>
<proteinExistence type="predicted"/>
<dbReference type="SMR" id="A0A0R0JPE3"/>
<keyword evidence="4" id="KW-1185">Reference proteome</keyword>
<feature type="region of interest" description="Disordered" evidence="1">
    <location>
        <begin position="53"/>
        <end position="119"/>
    </location>
</feature>
<evidence type="ECO:0000313" key="4">
    <source>
        <dbReference type="Proteomes" id="UP000008827"/>
    </source>
</evidence>
<dbReference type="OMA" id="ICHEKTE"/>
<evidence type="ECO:0000313" key="2">
    <source>
        <dbReference type="EMBL" id="KRH54489.1"/>
    </source>
</evidence>
<dbReference type="SUPFAM" id="SSF58022">
    <property type="entry name" value="XRCC4, C-terminal oligomerization domain"/>
    <property type="match status" value="1"/>
</dbReference>
<reference evidence="2" key="3">
    <citation type="submission" date="2018-07" db="EMBL/GenBank/DDBJ databases">
        <title>WGS assembly of Glycine max.</title>
        <authorList>
            <person name="Schmutz J."/>
            <person name="Cannon S."/>
            <person name="Schlueter J."/>
            <person name="Ma J."/>
            <person name="Mitros T."/>
            <person name="Nelson W."/>
            <person name="Hyten D."/>
            <person name="Song Q."/>
            <person name="Thelen J."/>
            <person name="Cheng J."/>
            <person name="Xu D."/>
            <person name="Hellsten U."/>
            <person name="May G."/>
            <person name="Yu Y."/>
            <person name="Sakurai T."/>
            <person name="Umezawa T."/>
            <person name="Bhattacharyya M."/>
            <person name="Sandhu D."/>
            <person name="Valliyodan B."/>
            <person name="Lindquist E."/>
            <person name="Peto M."/>
            <person name="Grant D."/>
            <person name="Shu S."/>
            <person name="Goodstein D."/>
            <person name="Barry K."/>
            <person name="Futrell-Griggs M."/>
            <person name="Abernathy B."/>
            <person name="Du J."/>
            <person name="Tian Z."/>
            <person name="Zhu L."/>
            <person name="Gill N."/>
            <person name="Joshi T."/>
            <person name="Libault M."/>
            <person name="Sethuraman A."/>
            <person name="Zhang X."/>
            <person name="Shinozaki K."/>
            <person name="Nguyen H."/>
            <person name="Wing R."/>
            <person name="Cregan P."/>
            <person name="Specht J."/>
            <person name="Grimwood J."/>
            <person name="Rokhsar D."/>
            <person name="Stacey G."/>
            <person name="Shoemaker R."/>
            <person name="Jackson S."/>
        </authorList>
    </citation>
    <scope>NUCLEOTIDE SEQUENCE</scope>
    <source>
        <tissue evidence="2">Callus</tissue>
    </source>
</reference>
<accession>A0A0R0JPE3</accession>
<dbReference type="AlphaFoldDB" id="A0A0R0JPE3"/>
<evidence type="ECO:0000313" key="3">
    <source>
        <dbReference type="EnsemblPlants" id="KRH54489"/>
    </source>
</evidence>
<evidence type="ECO:0000256" key="1">
    <source>
        <dbReference type="SAM" id="MobiDB-lite"/>
    </source>
</evidence>
<protein>
    <submittedName>
        <fullName evidence="2 3">Uncharacterized protein</fullName>
    </submittedName>
</protein>
<reference evidence="2 3" key="1">
    <citation type="journal article" date="2010" name="Nature">
        <title>Genome sequence of the palaeopolyploid soybean.</title>
        <authorList>
            <person name="Schmutz J."/>
            <person name="Cannon S.B."/>
            <person name="Schlueter J."/>
            <person name="Ma J."/>
            <person name="Mitros T."/>
            <person name="Nelson W."/>
            <person name="Hyten D.L."/>
            <person name="Song Q."/>
            <person name="Thelen J.J."/>
            <person name="Cheng J."/>
            <person name="Xu D."/>
            <person name="Hellsten U."/>
            <person name="May G.D."/>
            <person name="Yu Y."/>
            <person name="Sakurai T."/>
            <person name="Umezawa T."/>
            <person name="Bhattacharyya M.K."/>
            <person name="Sandhu D."/>
            <person name="Valliyodan B."/>
            <person name="Lindquist E."/>
            <person name="Peto M."/>
            <person name="Grant D."/>
            <person name="Shu S."/>
            <person name="Goodstein D."/>
            <person name="Barry K."/>
            <person name="Futrell-Griggs M."/>
            <person name="Abernathy B."/>
            <person name="Du J."/>
            <person name="Tian Z."/>
            <person name="Zhu L."/>
            <person name="Gill N."/>
            <person name="Joshi T."/>
            <person name="Libault M."/>
            <person name="Sethuraman A."/>
            <person name="Zhang X.-C."/>
            <person name="Shinozaki K."/>
            <person name="Nguyen H.T."/>
            <person name="Wing R.A."/>
            <person name="Cregan P."/>
            <person name="Specht J."/>
            <person name="Grimwood J."/>
            <person name="Rokhsar D."/>
            <person name="Stacey G."/>
            <person name="Shoemaker R.C."/>
            <person name="Jackson S.A."/>
        </authorList>
    </citation>
    <scope>NUCLEOTIDE SEQUENCE</scope>
    <source>
        <strain evidence="3">cv. Williams 82</strain>
        <tissue evidence="2">Callus</tissue>
    </source>
</reference>
<dbReference type="InParanoid" id="A0A0R0JPE3"/>
<dbReference type="EnsemblPlants" id="KRH54489">
    <property type="protein sequence ID" value="KRH54489"/>
    <property type="gene ID" value="GLYMA_06G189200"/>
</dbReference>
<dbReference type="Proteomes" id="UP000008827">
    <property type="component" value="Chromosome 6"/>
</dbReference>
<name>A0A0R0JPE3_SOYBN</name>
<dbReference type="STRING" id="3847.A0A0R0JPE3"/>
<dbReference type="EMBL" id="CM000839">
    <property type="protein sequence ID" value="KRH54489.1"/>
    <property type="molecule type" value="Genomic_DNA"/>
</dbReference>
<sequence>MFIYMHVHDKVVTENELFEKMKVEAEKCLTQTERIANERLEFESEIYAKVTSQLGDKHNSKGSFPEGDPFPLIYTDKTESFDEENDFERSDEDPQKDITSSSKEVMANKPSHSKRTRHK</sequence>
<gene>
    <name evidence="2" type="ORF">GLYMA_06G189200</name>
</gene>
<dbReference type="Gramene" id="KRH54489">
    <property type="protein sequence ID" value="KRH54489"/>
    <property type="gene ID" value="GLYMA_06G189200"/>
</dbReference>
<reference evidence="3" key="2">
    <citation type="submission" date="2018-02" db="UniProtKB">
        <authorList>
            <consortium name="EnsemblPlants"/>
        </authorList>
    </citation>
    <scope>IDENTIFICATION</scope>
    <source>
        <strain evidence="3">Williams 82</strain>
    </source>
</reference>
<feature type="compositionally biased region" description="Acidic residues" evidence="1">
    <location>
        <begin position="81"/>
        <end position="91"/>
    </location>
</feature>